<dbReference type="InterPro" id="IPR032311">
    <property type="entry name" value="DUF4982"/>
</dbReference>
<dbReference type="PANTHER" id="PTHR42732:SF1">
    <property type="entry name" value="BETA-MANNOSIDASE"/>
    <property type="match status" value="1"/>
</dbReference>
<evidence type="ECO:0000313" key="10">
    <source>
        <dbReference type="Proteomes" id="UP000029643"/>
    </source>
</evidence>
<evidence type="ECO:0000256" key="3">
    <source>
        <dbReference type="ARBA" id="ARBA00023295"/>
    </source>
</evidence>
<dbReference type="SUPFAM" id="SSF49785">
    <property type="entry name" value="Galactose-binding domain-like"/>
    <property type="match status" value="1"/>
</dbReference>
<dbReference type="InterPro" id="IPR040605">
    <property type="entry name" value="Glyco_hydro2_dom5"/>
</dbReference>
<dbReference type="PRINTS" id="PR00132">
    <property type="entry name" value="GLHYDRLASE2"/>
</dbReference>
<dbReference type="InterPro" id="IPR008979">
    <property type="entry name" value="Galactose-bd-like_sf"/>
</dbReference>
<keyword evidence="3 9" id="KW-0326">Glycosidase</keyword>
<dbReference type="InterPro" id="IPR036156">
    <property type="entry name" value="Beta-gal/glucu_dom_sf"/>
</dbReference>
<proteinExistence type="inferred from homology"/>
<dbReference type="AlphaFoldDB" id="A0A090WU88"/>
<evidence type="ECO:0000259" key="4">
    <source>
        <dbReference type="Pfam" id="PF00703"/>
    </source>
</evidence>
<dbReference type="InterPro" id="IPR006102">
    <property type="entry name" value="Ig-like_GH2"/>
</dbReference>
<dbReference type="Gene3D" id="2.60.120.260">
    <property type="entry name" value="Galactose-binding domain-like"/>
    <property type="match status" value="1"/>
</dbReference>
<evidence type="ECO:0000259" key="8">
    <source>
        <dbReference type="Pfam" id="PF18565"/>
    </source>
</evidence>
<dbReference type="SUPFAM" id="SSF49303">
    <property type="entry name" value="beta-Galactosidase/glucuronidase domain"/>
    <property type="match status" value="1"/>
</dbReference>
<evidence type="ECO:0000313" key="9">
    <source>
        <dbReference type="EMBL" id="GAL80561.1"/>
    </source>
</evidence>
<feature type="domain" description="Glycosyl hydrolases family 2 sugar binding" evidence="6">
    <location>
        <begin position="94"/>
        <end position="194"/>
    </location>
</feature>
<dbReference type="Pfam" id="PF02837">
    <property type="entry name" value="Glyco_hydro_2_N"/>
    <property type="match status" value="1"/>
</dbReference>
<accession>A0A090WU88</accession>
<dbReference type="InterPro" id="IPR017853">
    <property type="entry name" value="GH"/>
</dbReference>
<dbReference type="Gene3D" id="2.60.40.10">
    <property type="entry name" value="Immunoglobulins"/>
    <property type="match status" value="3"/>
</dbReference>
<dbReference type="Pfam" id="PF00703">
    <property type="entry name" value="Glyco_hydro_2"/>
    <property type="match status" value="1"/>
</dbReference>
<comment type="caution">
    <text evidence="9">The sequence shown here is derived from an EMBL/GenBank/DDBJ whole genome shotgun (WGS) entry which is preliminary data.</text>
</comment>
<comment type="similarity">
    <text evidence="1">Belongs to the glycosyl hydrolase 2 family.</text>
</comment>
<dbReference type="InterPro" id="IPR013783">
    <property type="entry name" value="Ig-like_fold"/>
</dbReference>
<dbReference type="InterPro" id="IPR006101">
    <property type="entry name" value="Glyco_hydro_2"/>
</dbReference>
<gene>
    <name evidence="9" type="ORF">JCM19274_1187</name>
</gene>
<dbReference type="GO" id="GO:0005975">
    <property type="term" value="P:carbohydrate metabolic process"/>
    <property type="evidence" value="ECO:0007669"/>
    <property type="project" value="InterPro"/>
</dbReference>
<dbReference type="EC" id="3.2.1.23" evidence="9"/>
<organism evidence="9 10">
    <name type="scientific">Algibacter lectus</name>
    <dbReference type="NCBI Taxonomy" id="221126"/>
    <lineage>
        <taxon>Bacteria</taxon>
        <taxon>Pseudomonadati</taxon>
        <taxon>Bacteroidota</taxon>
        <taxon>Flavobacteriia</taxon>
        <taxon>Flavobacteriales</taxon>
        <taxon>Flavobacteriaceae</taxon>
        <taxon>Algibacter</taxon>
    </lineage>
</organism>
<evidence type="ECO:0000259" key="5">
    <source>
        <dbReference type="Pfam" id="PF02836"/>
    </source>
</evidence>
<name>A0A090WU88_9FLAO</name>
<protein>
    <submittedName>
        <fullName evidence="9">Beta-galactosidase</fullName>
        <ecNumber evidence="9">3.2.1.23</ecNumber>
    </submittedName>
</protein>
<dbReference type="Pfam" id="PF18565">
    <property type="entry name" value="Glyco_hydro2_C5"/>
    <property type="match status" value="1"/>
</dbReference>
<dbReference type="InterPro" id="IPR006103">
    <property type="entry name" value="Glyco_hydro_2_cat"/>
</dbReference>
<evidence type="ECO:0000256" key="2">
    <source>
        <dbReference type="ARBA" id="ARBA00022801"/>
    </source>
</evidence>
<feature type="domain" description="Glycoside hydrolase family 2" evidence="8">
    <location>
        <begin position="671"/>
        <end position="758"/>
    </location>
</feature>
<sequence>MKIKFLIIGLLIGHLNFAQSNNLPKGFEAGDRTKTNLNLGWKFHLGDLKAKPTSINFDDSNWEDVSVPHNPQLVSYELDSIKETWVQENYLRDISWYRKKLKIEANTSQKIFLEFEAVHNATELWVNGEKVGNYAVNGYTPFHFDITNFVKFGQENTIAIKADNTYNQTIAPDPHRTDYVKFGGLYRDVYLVTTNKLHINFNWENFDAGVHITTPTVNRNNGTVTIKTTVKNENSTDKNSKIVTNIINKDGFVIKKLISEVTIAANSSYTFRQSATVEEDYHLWSPDTPYLYRVNSVIYNEETPVDFVENKFGFRKFSLEKGKGFVLNGEPLFLVGANRHQSYPNIGDALPNSFHYNEALQYKKAGMNIIRLSHYTQDDAFINACDELGIFVYEEPSTWIEWGDDTWFENLEKATRTMIRNHRNHPSIIVWGGAGINHRGPVPRMQTVAKEEDPFRLTASASAPWDGPKNEGITDVHATMDYRRTEFPESAFTMVMEHGSSPNAEVNQFHISRYKGNKNNFAAITWLGADYNHLQPDIIDDQWSRDFMTTYGVLSPYRVPKPVYYWYQSELVKKPIVHIADETASKDGKVRVFSNCQEVELYQDGTLIARQLPDNDVTKTNLNHPSFTFKHNWKKGTLKAIGYSNGEKVTEFTRQKEGKPHHIKVEYNITDQPFYAGGSDIRLVYASILDENGEVVTTTKNEVQFSISGAGEIIDNGKIYANPALVYNGVAAIYVKGTNATGTITITAKAKGLKSGKATINTVKFNTNEITNQAQPIFDYPIERVDIGGDKQLVQFEWQEWTGNSKKELKYNLKETNTQVEISTDQNINWLGNGTSMIGDLSFVGTDGVFVEKGEITLKLTNLKAGKYAIETFHHARKTDIKLTNDIEVTIEDVDGSFTRTSDDHIVNYYDNSSSGERKPISIQSTFTSNGSEAVTLKFKSINAKGTLWLNGFILKQIN</sequence>
<evidence type="ECO:0000256" key="1">
    <source>
        <dbReference type="ARBA" id="ARBA00007401"/>
    </source>
</evidence>
<dbReference type="Proteomes" id="UP000029643">
    <property type="component" value="Unassembled WGS sequence"/>
</dbReference>
<feature type="domain" description="Glycoside hydrolase family 2 immunoglobulin-like beta-sandwich" evidence="4">
    <location>
        <begin position="210"/>
        <end position="315"/>
    </location>
</feature>
<dbReference type="InterPro" id="IPR051913">
    <property type="entry name" value="GH2_Domain-Containing"/>
</dbReference>
<dbReference type="RefSeq" id="WP_042498902.1">
    <property type="nucleotide sequence ID" value="NZ_BBNU01000011.1"/>
</dbReference>
<reference evidence="9 10" key="1">
    <citation type="journal article" date="2014" name="Genome Announc.">
        <title>Draft Genome Sequences of Marine Flavobacterium Algibacter lectus Strains SS8 and NR4.</title>
        <authorList>
            <person name="Takatani N."/>
            <person name="Nakanishi M."/>
            <person name="Meirelles P."/>
            <person name="Mino S."/>
            <person name="Suda W."/>
            <person name="Oshima K."/>
            <person name="Hattori M."/>
            <person name="Ohkuma M."/>
            <person name="Hosokawa M."/>
            <person name="Miyashita K."/>
            <person name="Thompson F.L."/>
            <person name="Niwa A."/>
            <person name="Sawabe T."/>
            <person name="Sawabe T."/>
        </authorList>
    </citation>
    <scope>NUCLEOTIDE SEQUENCE [LARGE SCALE GENOMIC DNA]</scope>
    <source>
        <strain evidence="10">JCM19274</strain>
    </source>
</reference>
<feature type="domain" description="DUF4982" evidence="7">
    <location>
        <begin position="589"/>
        <end position="649"/>
    </location>
</feature>
<dbReference type="Pfam" id="PF02836">
    <property type="entry name" value="Glyco_hydro_2_C"/>
    <property type="match status" value="1"/>
</dbReference>
<dbReference type="STRING" id="221126.SAMN04489722_101454"/>
<feature type="domain" description="Glycoside hydrolase family 2 catalytic" evidence="5">
    <location>
        <begin position="322"/>
        <end position="557"/>
    </location>
</feature>
<dbReference type="PANTHER" id="PTHR42732">
    <property type="entry name" value="BETA-GALACTOSIDASE"/>
    <property type="match status" value="1"/>
</dbReference>
<dbReference type="Gene3D" id="3.20.20.80">
    <property type="entry name" value="Glycosidases"/>
    <property type="match status" value="1"/>
</dbReference>
<evidence type="ECO:0000259" key="6">
    <source>
        <dbReference type="Pfam" id="PF02837"/>
    </source>
</evidence>
<dbReference type="EMBL" id="BBNU01000011">
    <property type="protein sequence ID" value="GAL80561.1"/>
    <property type="molecule type" value="Genomic_DNA"/>
</dbReference>
<evidence type="ECO:0000259" key="7">
    <source>
        <dbReference type="Pfam" id="PF16355"/>
    </source>
</evidence>
<dbReference type="SUPFAM" id="SSF51445">
    <property type="entry name" value="(Trans)glycosidases"/>
    <property type="match status" value="1"/>
</dbReference>
<dbReference type="GO" id="GO:0004565">
    <property type="term" value="F:beta-galactosidase activity"/>
    <property type="evidence" value="ECO:0007669"/>
    <property type="project" value="UniProtKB-EC"/>
</dbReference>
<keyword evidence="2 9" id="KW-0378">Hydrolase</keyword>
<dbReference type="Pfam" id="PF16355">
    <property type="entry name" value="DUF4982"/>
    <property type="match status" value="1"/>
</dbReference>
<dbReference type="InterPro" id="IPR006104">
    <property type="entry name" value="Glyco_hydro_2_N"/>
</dbReference>